<dbReference type="Proteomes" id="UP000078555">
    <property type="component" value="Unassembled WGS sequence"/>
</dbReference>
<evidence type="ECO:0000313" key="4">
    <source>
        <dbReference type="Proteomes" id="UP000078550"/>
    </source>
</evidence>
<dbReference type="EMBL" id="FLRE01000110">
    <property type="protein sequence ID" value="SBT35915.1"/>
    <property type="molecule type" value="Genomic_DNA"/>
</dbReference>
<name>A0A1A8YWK3_PLAOA</name>
<organism evidence="3 4">
    <name type="scientific">Plasmodium ovale wallikeri</name>
    <dbReference type="NCBI Taxonomy" id="864142"/>
    <lineage>
        <taxon>Eukaryota</taxon>
        <taxon>Sar</taxon>
        <taxon>Alveolata</taxon>
        <taxon>Apicomplexa</taxon>
        <taxon>Aconoidasida</taxon>
        <taxon>Haemosporida</taxon>
        <taxon>Plasmodiidae</taxon>
        <taxon>Plasmodium</taxon>
        <taxon>Plasmodium (Plasmodium)</taxon>
    </lineage>
</organism>
<evidence type="ECO:0000313" key="5">
    <source>
        <dbReference type="Proteomes" id="UP000078555"/>
    </source>
</evidence>
<sequence>MRALHLFCILVTIAISWIRCDKLELNKMKNKNKMVHNPDKELLETVHSEIALLELSERRNILREVCLS</sequence>
<accession>A0A1A8YWK3</accession>
<reference evidence="4 5" key="1">
    <citation type="submission" date="2016-05" db="EMBL/GenBank/DDBJ databases">
        <authorList>
            <person name="Naeem Raeece"/>
        </authorList>
    </citation>
    <scope>NUCLEOTIDE SEQUENCE [LARGE SCALE GENOMIC DNA]</scope>
</reference>
<keyword evidence="5" id="KW-1185">Reference proteome</keyword>
<reference evidence="3" key="2">
    <citation type="submission" date="2016-05" db="EMBL/GenBank/DDBJ databases">
        <authorList>
            <person name="Lavstsen T."/>
            <person name="Jespersen J.S."/>
        </authorList>
    </citation>
    <scope>NUCLEOTIDE SEQUENCE [LARGE SCALE GENOMIC DNA]</scope>
</reference>
<feature type="signal peptide" evidence="1">
    <location>
        <begin position="1"/>
        <end position="20"/>
    </location>
</feature>
<gene>
    <name evidence="2" type="ORF">POVWA1_027210</name>
    <name evidence="3" type="ORF">POVWA2_027370</name>
</gene>
<dbReference type="Proteomes" id="UP000078550">
    <property type="component" value="Unassembled WGS sequence"/>
</dbReference>
<proteinExistence type="predicted"/>
<evidence type="ECO:0000313" key="3">
    <source>
        <dbReference type="EMBL" id="SBT35915.1"/>
    </source>
</evidence>
<evidence type="ECO:0000256" key="1">
    <source>
        <dbReference type="SAM" id="SignalP"/>
    </source>
</evidence>
<evidence type="ECO:0000313" key="2">
    <source>
        <dbReference type="EMBL" id="SBT35412.1"/>
    </source>
</evidence>
<dbReference type="EMBL" id="FLRD01000083">
    <property type="protein sequence ID" value="SBT35412.1"/>
    <property type="molecule type" value="Genomic_DNA"/>
</dbReference>
<protein>
    <submittedName>
        <fullName evidence="3">Uncharacterized protein</fullName>
    </submittedName>
</protein>
<dbReference type="AlphaFoldDB" id="A0A1A8YWK3"/>
<feature type="chain" id="PRO_5015059909" evidence="1">
    <location>
        <begin position="21"/>
        <end position="68"/>
    </location>
</feature>
<keyword evidence="1" id="KW-0732">Signal</keyword>